<sequence length="103" mass="11983">MSSEIEKEGFKTKMRFGFDFTNISIPKIYIPVKDSIFKKKKILPCAIFIYLYLPSEEALKVEKVFIQSFLGSRGQDPEAAVPAVRRRTWRKRAISGQRRRRAA</sequence>
<organism evidence="1 2">
    <name type="scientific">Choristoneura fumiferana</name>
    <name type="common">Spruce budworm moth</name>
    <name type="synonym">Archips fumiferana</name>
    <dbReference type="NCBI Taxonomy" id="7141"/>
    <lineage>
        <taxon>Eukaryota</taxon>
        <taxon>Metazoa</taxon>
        <taxon>Ecdysozoa</taxon>
        <taxon>Arthropoda</taxon>
        <taxon>Hexapoda</taxon>
        <taxon>Insecta</taxon>
        <taxon>Pterygota</taxon>
        <taxon>Neoptera</taxon>
        <taxon>Endopterygota</taxon>
        <taxon>Lepidoptera</taxon>
        <taxon>Glossata</taxon>
        <taxon>Ditrysia</taxon>
        <taxon>Tortricoidea</taxon>
        <taxon>Tortricidae</taxon>
        <taxon>Tortricinae</taxon>
        <taxon>Choristoneura</taxon>
    </lineage>
</organism>
<evidence type="ECO:0000313" key="2">
    <source>
        <dbReference type="Proteomes" id="UP001064048"/>
    </source>
</evidence>
<proteinExistence type="predicted"/>
<protein>
    <submittedName>
        <fullName evidence="1">Uncharacterized protein</fullName>
    </submittedName>
</protein>
<gene>
    <name evidence="1" type="ORF">MSG28_015715</name>
</gene>
<accession>A0ACC0KB82</accession>
<reference evidence="1 2" key="1">
    <citation type="journal article" date="2022" name="Genome Biol. Evol.">
        <title>The Spruce Budworm Genome: Reconstructing the Evolutionary History of Antifreeze Proteins.</title>
        <authorList>
            <person name="Beliveau C."/>
            <person name="Gagne P."/>
            <person name="Picq S."/>
            <person name="Vernygora O."/>
            <person name="Keeling C.I."/>
            <person name="Pinkney K."/>
            <person name="Doucet D."/>
            <person name="Wen F."/>
            <person name="Johnston J.S."/>
            <person name="Maaroufi H."/>
            <person name="Boyle B."/>
            <person name="Laroche J."/>
            <person name="Dewar K."/>
            <person name="Juretic N."/>
            <person name="Blackburn G."/>
            <person name="Nisole A."/>
            <person name="Brunet B."/>
            <person name="Brandao M."/>
            <person name="Lumley L."/>
            <person name="Duan J."/>
            <person name="Quan G."/>
            <person name="Lucarotti C.J."/>
            <person name="Roe A.D."/>
            <person name="Sperling F.A.H."/>
            <person name="Levesque R.C."/>
            <person name="Cusson M."/>
        </authorList>
    </citation>
    <scope>NUCLEOTIDE SEQUENCE [LARGE SCALE GENOMIC DNA]</scope>
    <source>
        <strain evidence="1">Glfc:IPQL:Cfum</strain>
    </source>
</reference>
<dbReference type="EMBL" id="CM046129">
    <property type="protein sequence ID" value="KAI8433728.1"/>
    <property type="molecule type" value="Genomic_DNA"/>
</dbReference>
<name>A0ACC0KB82_CHOFU</name>
<comment type="caution">
    <text evidence="1">The sequence shown here is derived from an EMBL/GenBank/DDBJ whole genome shotgun (WGS) entry which is preliminary data.</text>
</comment>
<dbReference type="Proteomes" id="UP001064048">
    <property type="component" value="Chromosome 29"/>
</dbReference>
<evidence type="ECO:0000313" key="1">
    <source>
        <dbReference type="EMBL" id="KAI8433728.1"/>
    </source>
</evidence>
<keyword evidence="2" id="KW-1185">Reference proteome</keyword>